<evidence type="ECO:0000256" key="7">
    <source>
        <dbReference type="ARBA" id="ARBA00022842"/>
    </source>
</evidence>
<feature type="binding site" evidence="8">
    <location>
        <position position="271"/>
    </location>
    <ligand>
        <name>ATP</name>
        <dbReference type="ChEBI" id="CHEBI:30616"/>
    </ligand>
</feature>
<dbReference type="EC" id="2.7.7.108" evidence="8"/>
<feature type="binding site" evidence="8">
    <location>
        <position position="271"/>
    </location>
    <ligand>
        <name>Mg(2+)</name>
        <dbReference type="ChEBI" id="CHEBI:18420"/>
    </ligand>
</feature>
<feature type="binding site" evidence="8">
    <location>
        <position position="99"/>
    </location>
    <ligand>
        <name>ATP</name>
        <dbReference type="ChEBI" id="CHEBI:30616"/>
    </ligand>
</feature>
<evidence type="ECO:0000256" key="5">
    <source>
        <dbReference type="ARBA" id="ARBA00022741"/>
    </source>
</evidence>
<comment type="catalytic activity">
    <reaction evidence="8">
        <text>L-tyrosyl-[protein] + UTP = O-(5'-uridylyl)-L-tyrosyl-[protein] + diphosphate</text>
        <dbReference type="Rhea" id="RHEA:83887"/>
        <dbReference type="Rhea" id="RHEA-COMP:10136"/>
        <dbReference type="Rhea" id="RHEA-COMP:20238"/>
        <dbReference type="ChEBI" id="CHEBI:33019"/>
        <dbReference type="ChEBI" id="CHEBI:46398"/>
        <dbReference type="ChEBI" id="CHEBI:46858"/>
        <dbReference type="ChEBI" id="CHEBI:90602"/>
    </reaction>
</comment>
<feature type="active site" description="Proton acceptor" evidence="8">
    <location>
        <position position="261"/>
    </location>
</feature>
<dbReference type="NCBIfam" id="NF000658">
    <property type="entry name" value="PRK00029.1"/>
    <property type="match status" value="1"/>
</dbReference>
<evidence type="ECO:0000256" key="2">
    <source>
        <dbReference type="ARBA" id="ARBA00022679"/>
    </source>
</evidence>
<keyword evidence="10" id="KW-1185">Reference proteome</keyword>
<dbReference type="Proteomes" id="UP000199771">
    <property type="component" value="Unassembled WGS sequence"/>
</dbReference>
<dbReference type="GO" id="GO:0005524">
    <property type="term" value="F:ATP binding"/>
    <property type="evidence" value="ECO:0007669"/>
    <property type="project" value="UniProtKB-UniRule"/>
</dbReference>
<feature type="binding site" evidence="8">
    <location>
        <position position="101"/>
    </location>
    <ligand>
        <name>ATP</name>
        <dbReference type="ChEBI" id="CHEBI:30616"/>
    </ligand>
</feature>
<name>A0A1I2I4D5_9GAMM</name>
<feature type="binding site" evidence="8">
    <location>
        <position position="185"/>
    </location>
    <ligand>
        <name>ATP</name>
        <dbReference type="ChEBI" id="CHEBI:30616"/>
    </ligand>
</feature>
<keyword evidence="5 8" id="KW-0547">Nucleotide-binding</keyword>
<dbReference type="GO" id="GO:0070733">
    <property type="term" value="F:AMPylase activity"/>
    <property type="evidence" value="ECO:0007669"/>
    <property type="project" value="UniProtKB-EC"/>
</dbReference>
<keyword evidence="2 8" id="KW-0808">Transferase</keyword>
<dbReference type="OrthoDB" id="9776281at2"/>
<evidence type="ECO:0000256" key="3">
    <source>
        <dbReference type="ARBA" id="ARBA00022695"/>
    </source>
</evidence>
<comment type="cofactor">
    <cofactor evidence="8">
        <name>Mg(2+)</name>
        <dbReference type="ChEBI" id="CHEBI:18420"/>
    </cofactor>
    <cofactor evidence="8">
        <name>Mn(2+)</name>
        <dbReference type="ChEBI" id="CHEBI:29035"/>
    </cofactor>
</comment>
<protein>
    <recommendedName>
        <fullName evidence="8">Protein nucleotidyltransferase YdiU</fullName>
        <ecNumber evidence="8">2.7.7.-</ecNumber>
    </recommendedName>
    <alternativeName>
        <fullName evidence="8">Protein adenylyltransferase YdiU</fullName>
        <ecNumber evidence="8">2.7.7.108</ecNumber>
    </alternativeName>
    <alternativeName>
        <fullName evidence="8">Protein uridylyltransferase YdiU</fullName>
        <ecNumber evidence="8">2.7.7.-</ecNumber>
    </alternativeName>
</protein>
<sequence length="503" mass="55837">MANASLPTPRQRLDTLPFDNRFARLGEDYFTRVLPTPLTNPRLLHANTRVADLLDLDHEVLHTPEFVQIFSGNRVPPGADPIATVYAGHQFGVWVPQLGDGRAILLGQLRNARGESWDLQLKGAGRTPYSRFGDGRAVVRSSVREYLCGEALHHLGIPTTRALSLVVADDPVQRETVERAAVICRVAPSHVRFGHFELFYARGQCARLAALADHVIDEHFPELSGQPDRYIRWLECVVERTARLIAQWQSVGFCHGVMNTDNMSVLGLTLDYGPYGFLDGFDAHHVCNHSDEGGRYAYDRQPAIGHWNCVRLVQACLPLLAADVQQAAEIGQAIVDRYPAVYAKAMTDLWRAKFGLREARAGDPELMNRFLTLLHRGHADFTLSFRALASVRSADDDTAEALRARIPDAAALDAWLSDYRARLRSEQSDDAARRAAMNAVNPKYVLRNHLAQRAIAAAEAGSAAEIERLLEILAHPYDEQPEHAAYAEEPPAEARHIVVSCSS</sequence>
<evidence type="ECO:0000256" key="1">
    <source>
        <dbReference type="ARBA" id="ARBA00009747"/>
    </source>
</evidence>
<comment type="catalytic activity">
    <reaction evidence="8">
        <text>L-tyrosyl-[protein] + ATP = O-(5'-adenylyl)-L-tyrosyl-[protein] + diphosphate</text>
        <dbReference type="Rhea" id="RHEA:54288"/>
        <dbReference type="Rhea" id="RHEA-COMP:10136"/>
        <dbReference type="Rhea" id="RHEA-COMP:13846"/>
        <dbReference type="ChEBI" id="CHEBI:30616"/>
        <dbReference type="ChEBI" id="CHEBI:33019"/>
        <dbReference type="ChEBI" id="CHEBI:46858"/>
        <dbReference type="ChEBI" id="CHEBI:83624"/>
        <dbReference type="EC" id="2.7.7.108"/>
    </reaction>
</comment>
<evidence type="ECO:0000313" key="10">
    <source>
        <dbReference type="Proteomes" id="UP000199771"/>
    </source>
</evidence>
<comment type="catalytic activity">
    <reaction evidence="8">
        <text>L-histidyl-[protein] + UTP = N(tele)-(5'-uridylyl)-L-histidyl-[protein] + diphosphate</text>
        <dbReference type="Rhea" id="RHEA:83891"/>
        <dbReference type="Rhea" id="RHEA-COMP:9745"/>
        <dbReference type="Rhea" id="RHEA-COMP:20239"/>
        <dbReference type="ChEBI" id="CHEBI:29979"/>
        <dbReference type="ChEBI" id="CHEBI:33019"/>
        <dbReference type="ChEBI" id="CHEBI:46398"/>
        <dbReference type="ChEBI" id="CHEBI:233474"/>
    </reaction>
</comment>
<keyword evidence="7 8" id="KW-0460">Magnesium</keyword>
<dbReference type="HAMAP" id="MF_00692">
    <property type="entry name" value="SelO"/>
    <property type="match status" value="1"/>
</dbReference>
<comment type="catalytic activity">
    <reaction evidence="8">
        <text>L-threonyl-[protein] + ATP = 3-O-(5'-adenylyl)-L-threonyl-[protein] + diphosphate</text>
        <dbReference type="Rhea" id="RHEA:54292"/>
        <dbReference type="Rhea" id="RHEA-COMP:11060"/>
        <dbReference type="Rhea" id="RHEA-COMP:13847"/>
        <dbReference type="ChEBI" id="CHEBI:30013"/>
        <dbReference type="ChEBI" id="CHEBI:30616"/>
        <dbReference type="ChEBI" id="CHEBI:33019"/>
        <dbReference type="ChEBI" id="CHEBI:138113"/>
        <dbReference type="EC" id="2.7.7.108"/>
    </reaction>
</comment>
<dbReference type="AlphaFoldDB" id="A0A1I2I4D5"/>
<accession>A0A1I2I4D5</accession>
<dbReference type="Pfam" id="PF02696">
    <property type="entry name" value="SelO"/>
    <property type="match status" value="1"/>
</dbReference>
<evidence type="ECO:0000256" key="6">
    <source>
        <dbReference type="ARBA" id="ARBA00022840"/>
    </source>
</evidence>
<dbReference type="PANTHER" id="PTHR32057">
    <property type="entry name" value="PROTEIN ADENYLYLTRANSFERASE SELO, MITOCHONDRIAL"/>
    <property type="match status" value="1"/>
</dbReference>
<dbReference type="GO" id="GO:0030145">
    <property type="term" value="F:manganese ion binding"/>
    <property type="evidence" value="ECO:0007669"/>
    <property type="project" value="UniProtKB-UniRule"/>
</dbReference>
<gene>
    <name evidence="8" type="primary">ydiU</name>
    <name evidence="8" type="synonym">selO</name>
    <name evidence="9" type="ORF">SAMN04488120_10332</name>
</gene>
<keyword evidence="3 8" id="KW-0548">Nucleotidyltransferase</keyword>
<keyword evidence="6 8" id="KW-0067">ATP-binding</keyword>
<feature type="binding site" evidence="8">
    <location>
        <position position="122"/>
    </location>
    <ligand>
        <name>ATP</name>
        <dbReference type="ChEBI" id="CHEBI:30616"/>
    </ligand>
</feature>
<evidence type="ECO:0000256" key="8">
    <source>
        <dbReference type="HAMAP-Rule" id="MF_00692"/>
    </source>
</evidence>
<dbReference type="EC" id="2.7.7.-" evidence="8"/>
<feature type="binding site" evidence="8">
    <location>
        <position position="192"/>
    </location>
    <ligand>
        <name>ATP</name>
        <dbReference type="ChEBI" id="CHEBI:30616"/>
    </ligand>
</feature>
<comment type="catalytic activity">
    <reaction evidence="8">
        <text>L-seryl-[protein] + ATP = 3-O-(5'-adenylyl)-L-seryl-[protein] + diphosphate</text>
        <dbReference type="Rhea" id="RHEA:58120"/>
        <dbReference type="Rhea" id="RHEA-COMP:9863"/>
        <dbReference type="Rhea" id="RHEA-COMP:15073"/>
        <dbReference type="ChEBI" id="CHEBI:29999"/>
        <dbReference type="ChEBI" id="CHEBI:30616"/>
        <dbReference type="ChEBI" id="CHEBI:33019"/>
        <dbReference type="ChEBI" id="CHEBI:142516"/>
        <dbReference type="EC" id="2.7.7.108"/>
    </reaction>
</comment>
<dbReference type="RefSeq" id="WP_091531995.1">
    <property type="nucleotide sequence ID" value="NZ_FOOC01000003.1"/>
</dbReference>
<dbReference type="STRING" id="1076937.SAMN04488120_10332"/>
<organism evidence="9 10">
    <name type="scientific">Fontimonas thermophila</name>
    <dbReference type="NCBI Taxonomy" id="1076937"/>
    <lineage>
        <taxon>Bacteria</taxon>
        <taxon>Pseudomonadati</taxon>
        <taxon>Pseudomonadota</taxon>
        <taxon>Gammaproteobacteria</taxon>
        <taxon>Nevskiales</taxon>
        <taxon>Nevskiaceae</taxon>
        <taxon>Fontimonas</taxon>
    </lineage>
</organism>
<dbReference type="PANTHER" id="PTHR32057:SF14">
    <property type="entry name" value="PROTEIN ADENYLYLTRANSFERASE SELO, MITOCHONDRIAL"/>
    <property type="match status" value="1"/>
</dbReference>
<feature type="binding site" evidence="8">
    <location>
        <position position="134"/>
    </location>
    <ligand>
        <name>ATP</name>
        <dbReference type="ChEBI" id="CHEBI:30616"/>
    </ligand>
</feature>
<feature type="binding site" evidence="8">
    <location>
        <position position="262"/>
    </location>
    <ligand>
        <name>Mg(2+)</name>
        <dbReference type="ChEBI" id="CHEBI:18420"/>
    </ligand>
</feature>
<proteinExistence type="inferred from homology"/>
<keyword evidence="4 8" id="KW-0479">Metal-binding</keyword>
<dbReference type="GO" id="GO:0000287">
    <property type="term" value="F:magnesium ion binding"/>
    <property type="evidence" value="ECO:0007669"/>
    <property type="project" value="UniProtKB-UniRule"/>
</dbReference>
<feature type="binding site" evidence="8">
    <location>
        <position position="135"/>
    </location>
    <ligand>
        <name>ATP</name>
        <dbReference type="ChEBI" id="CHEBI:30616"/>
    </ligand>
</feature>
<feature type="binding site" evidence="8">
    <location>
        <position position="102"/>
    </location>
    <ligand>
        <name>ATP</name>
        <dbReference type="ChEBI" id="CHEBI:30616"/>
    </ligand>
</feature>
<comment type="function">
    <text evidence="8">Nucleotidyltransferase involved in the post-translational modification of proteins. It can catalyze the addition of adenosine monophosphate (AMP) or uridine monophosphate (UMP) to a protein, resulting in modifications known as AMPylation and UMPylation.</text>
</comment>
<comment type="catalytic activity">
    <reaction evidence="8">
        <text>L-seryl-[protein] + UTP = O-(5'-uridylyl)-L-seryl-[protein] + diphosphate</text>
        <dbReference type="Rhea" id="RHEA:64604"/>
        <dbReference type="Rhea" id="RHEA-COMP:9863"/>
        <dbReference type="Rhea" id="RHEA-COMP:16635"/>
        <dbReference type="ChEBI" id="CHEBI:29999"/>
        <dbReference type="ChEBI" id="CHEBI:33019"/>
        <dbReference type="ChEBI" id="CHEBI:46398"/>
        <dbReference type="ChEBI" id="CHEBI:156051"/>
    </reaction>
</comment>
<keyword evidence="8" id="KW-0464">Manganese</keyword>
<comment type="similarity">
    <text evidence="1 8">Belongs to the SELO family.</text>
</comment>
<dbReference type="InterPro" id="IPR003846">
    <property type="entry name" value="SelO"/>
</dbReference>
<evidence type="ECO:0000256" key="4">
    <source>
        <dbReference type="ARBA" id="ARBA00022723"/>
    </source>
</evidence>
<evidence type="ECO:0000313" key="9">
    <source>
        <dbReference type="EMBL" id="SFF37309.1"/>
    </source>
</evidence>
<reference evidence="9 10" key="1">
    <citation type="submission" date="2016-10" db="EMBL/GenBank/DDBJ databases">
        <authorList>
            <person name="de Groot N.N."/>
        </authorList>
    </citation>
    <scope>NUCLEOTIDE SEQUENCE [LARGE SCALE GENOMIC DNA]</scope>
    <source>
        <strain evidence="9 10">DSM 23609</strain>
    </source>
</reference>
<dbReference type="EMBL" id="FOOC01000003">
    <property type="protein sequence ID" value="SFF37309.1"/>
    <property type="molecule type" value="Genomic_DNA"/>
</dbReference>